<protein>
    <submittedName>
        <fullName evidence="2">Wound-responsive family protein</fullName>
    </submittedName>
</protein>
<evidence type="ECO:0000256" key="1">
    <source>
        <dbReference type="SAM" id="MobiDB-lite"/>
    </source>
</evidence>
<comment type="caution">
    <text evidence="2">The sequence shown here is derived from an EMBL/GenBank/DDBJ whole genome shotgun (WGS) entry which is preliminary data.</text>
</comment>
<reference evidence="3" key="1">
    <citation type="submission" date="2024-07" db="EMBL/GenBank/DDBJ databases">
        <title>Two chromosome-level genome assemblies of Korean endemic species Abeliophyllum distichum and Forsythia ovata (Oleaceae).</title>
        <authorList>
            <person name="Jang H."/>
        </authorList>
    </citation>
    <scope>NUCLEOTIDE SEQUENCE [LARGE SCALE GENOMIC DNA]</scope>
</reference>
<gene>
    <name evidence="2" type="ORF">Fot_34745</name>
</gene>
<feature type="region of interest" description="Disordered" evidence="1">
    <location>
        <begin position="58"/>
        <end position="79"/>
    </location>
</feature>
<accession>A0ABD1SJJ4</accession>
<evidence type="ECO:0000313" key="3">
    <source>
        <dbReference type="Proteomes" id="UP001604277"/>
    </source>
</evidence>
<organism evidence="2 3">
    <name type="scientific">Forsythia ovata</name>
    <dbReference type="NCBI Taxonomy" id="205694"/>
    <lineage>
        <taxon>Eukaryota</taxon>
        <taxon>Viridiplantae</taxon>
        <taxon>Streptophyta</taxon>
        <taxon>Embryophyta</taxon>
        <taxon>Tracheophyta</taxon>
        <taxon>Spermatophyta</taxon>
        <taxon>Magnoliopsida</taxon>
        <taxon>eudicotyledons</taxon>
        <taxon>Gunneridae</taxon>
        <taxon>Pentapetalae</taxon>
        <taxon>asterids</taxon>
        <taxon>lamiids</taxon>
        <taxon>Lamiales</taxon>
        <taxon>Oleaceae</taxon>
        <taxon>Forsythieae</taxon>
        <taxon>Forsythia</taxon>
    </lineage>
</organism>
<sequence length="143" mass="15135">MVEGGGGPKLGPGSKPTTSYESVGGRQRFIVELRPGKTTIVSWKKLLKDATFGKLNGSGPLVEGPSPEAHNTIPTPAPPPALPYGDIANEKAPYYIIKQLQGRTYGSSRLKLLPLQPLVGLEATIAISTANTAPQTILIVDYE</sequence>
<evidence type="ECO:0000313" key="2">
    <source>
        <dbReference type="EMBL" id="KAL2500897.1"/>
    </source>
</evidence>
<proteinExistence type="predicted"/>
<name>A0ABD1SJJ4_9LAMI</name>
<dbReference type="EMBL" id="JBFOLJ010000010">
    <property type="protein sequence ID" value="KAL2500897.1"/>
    <property type="molecule type" value="Genomic_DNA"/>
</dbReference>
<dbReference type="AlphaFoldDB" id="A0ABD1SJJ4"/>
<feature type="region of interest" description="Disordered" evidence="1">
    <location>
        <begin position="1"/>
        <end position="22"/>
    </location>
</feature>
<keyword evidence="3" id="KW-1185">Reference proteome</keyword>
<feature type="compositionally biased region" description="Gly residues" evidence="1">
    <location>
        <begin position="1"/>
        <end position="10"/>
    </location>
</feature>
<dbReference type="Proteomes" id="UP001604277">
    <property type="component" value="Unassembled WGS sequence"/>
</dbReference>